<evidence type="ECO:0000256" key="4">
    <source>
        <dbReference type="ARBA" id="ARBA00042988"/>
    </source>
</evidence>
<evidence type="ECO:0000259" key="7">
    <source>
        <dbReference type="Pfam" id="PF22725"/>
    </source>
</evidence>
<dbReference type="InParanoid" id="V5G8T1"/>
<evidence type="ECO:0000256" key="2">
    <source>
        <dbReference type="ARBA" id="ARBA00023002"/>
    </source>
</evidence>
<dbReference type="Gene3D" id="3.30.360.10">
    <property type="entry name" value="Dihydrodipicolinate Reductase, domain 2"/>
    <property type="match status" value="1"/>
</dbReference>
<keyword evidence="2" id="KW-0560">Oxidoreductase</keyword>
<dbReference type="InterPro" id="IPR055170">
    <property type="entry name" value="GFO_IDH_MocA-like_dom"/>
</dbReference>
<sequence>MASYNARWGIMATGWIAEVFTKDLLIDSSLRDASDIKHAVTAVASSSSKSRAEKFISDLSIPSPVSAYGSYEELVSDPNVDIVYVATPHSHHFQNTMLALNAGKHVLCEKAFTVNAAQAKILCETAKQKGLFLMEAVWTRFFPLSVQIRTIIKQGGIGEVLRVVADNSFGDDVESKWGTKHRMVNKDLAGGALLDLGIYSLTWVFQTLYHTLPREQRKPPSKISAHLTPYHLTGADEATTILVSFPTTTPSNGPTPGQSQAVAMTHLRVATDPDEKNSARPAIRIQGTKGEIQVDGPAFRPERYRVISKKPENGDAPPVREIQCSFPGNGKGMYWEADEVARCVRDKKLESEGMPWEESIVIMEVMDEVRKQGGLTYPEKIESTVYPTPL</sequence>
<dbReference type="HOGENOM" id="CLU_023194_7_2_1"/>
<dbReference type="GO" id="GO:0000166">
    <property type="term" value="F:nucleotide binding"/>
    <property type="evidence" value="ECO:0007669"/>
    <property type="project" value="InterPro"/>
</dbReference>
<dbReference type="Gene3D" id="3.40.50.720">
    <property type="entry name" value="NAD(P)-binding Rossmann-like Domain"/>
    <property type="match status" value="1"/>
</dbReference>
<dbReference type="AlphaFoldDB" id="V5G8T1"/>
<comment type="caution">
    <text evidence="8">The sequence shown here is derived from an EMBL/GenBank/DDBJ whole genome shotgun (WGS) entry which is preliminary data.</text>
</comment>
<protein>
    <recommendedName>
        <fullName evidence="3">D-xylose 1-dehydrogenase (NADP(+), D-xylono-1,5-lactone-forming)</fullName>
        <ecNumber evidence="3">1.1.1.179</ecNumber>
    </recommendedName>
    <alternativeName>
        <fullName evidence="4">D-xylose-NADP dehydrogenase</fullName>
    </alternativeName>
</protein>
<dbReference type="Pfam" id="PF01408">
    <property type="entry name" value="GFO_IDH_MocA"/>
    <property type="match status" value="1"/>
</dbReference>
<dbReference type="InterPro" id="IPR050984">
    <property type="entry name" value="Gfo/Idh/MocA_domain"/>
</dbReference>
<keyword evidence="9" id="KW-1185">Reference proteome</keyword>
<dbReference type="GO" id="GO:0047837">
    <property type="term" value="F:D-xylose 1-dehydrogenase (NADP+) activity"/>
    <property type="evidence" value="ECO:0007669"/>
    <property type="project" value="UniProtKB-EC"/>
</dbReference>
<evidence type="ECO:0000256" key="5">
    <source>
        <dbReference type="ARBA" id="ARBA00049233"/>
    </source>
</evidence>
<dbReference type="SUPFAM" id="SSF51735">
    <property type="entry name" value="NAD(P)-binding Rossmann-fold domains"/>
    <property type="match status" value="1"/>
</dbReference>
<accession>V5G8T1</accession>
<proteinExistence type="inferred from homology"/>
<comment type="catalytic activity">
    <reaction evidence="5">
        <text>D-xylose + NADP(+) = D-xylono-1,5-lactone + NADPH + H(+)</text>
        <dbReference type="Rhea" id="RHEA:22000"/>
        <dbReference type="ChEBI" id="CHEBI:15378"/>
        <dbReference type="ChEBI" id="CHEBI:15867"/>
        <dbReference type="ChEBI" id="CHEBI:53455"/>
        <dbReference type="ChEBI" id="CHEBI:57783"/>
        <dbReference type="ChEBI" id="CHEBI:58349"/>
        <dbReference type="EC" id="1.1.1.179"/>
    </reaction>
</comment>
<evidence type="ECO:0000313" key="9">
    <source>
        <dbReference type="Proteomes" id="UP000018001"/>
    </source>
</evidence>
<dbReference type="Pfam" id="PF22725">
    <property type="entry name" value="GFO_IDH_MocA_C3"/>
    <property type="match status" value="1"/>
</dbReference>
<feature type="domain" description="GFO/IDH/MocA-like oxidoreductase" evidence="7">
    <location>
        <begin position="147"/>
        <end position="292"/>
    </location>
</feature>
<dbReference type="EMBL" id="BAUL01000193">
    <property type="protein sequence ID" value="GAD97322.1"/>
    <property type="molecule type" value="Genomic_DNA"/>
</dbReference>
<evidence type="ECO:0000256" key="3">
    <source>
        <dbReference type="ARBA" id="ARBA00038984"/>
    </source>
</evidence>
<name>V5G8T1_BYSSN</name>
<dbReference type="eggNOG" id="KOG2741">
    <property type="taxonomic scope" value="Eukaryota"/>
</dbReference>
<dbReference type="SUPFAM" id="SSF55347">
    <property type="entry name" value="Glyceraldehyde-3-phosphate dehydrogenase-like, C-terminal domain"/>
    <property type="match status" value="1"/>
</dbReference>
<dbReference type="PANTHER" id="PTHR22604:SF115">
    <property type="entry name" value="DIHYDRODIOL DEHYDROGENASE, PUTATIVE (AFU_ORTHOLOGUE AFUA_1G07520)-RELATED"/>
    <property type="match status" value="1"/>
</dbReference>
<dbReference type="EC" id="1.1.1.179" evidence="3"/>
<dbReference type="PANTHER" id="PTHR22604">
    <property type="entry name" value="OXIDOREDUCTASES"/>
    <property type="match status" value="1"/>
</dbReference>
<dbReference type="InterPro" id="IPR036291">
    <property type="entry name" value="NAD(P)-bd_dom_sf"/>
</dbReference>
<dbReference type="Proteomes" id="UP000018001">
    <property type="component" value="Unassembled WGS sequence"/>
</dbReference>
<gene>
    <name evidence="8" type="ORF">PVAR5_5996</name>
</gene>
<dbReference type="InterPro" id="IPR000683">
    <property type="entry name" value="Gfo/Idh/MocA-like_OxRdtase_N"/>
</dbReference>
<reference evidence="9" key="1">
    <citation type="journal article" date="2014" name="Genome Announc.">
        <title>Draft genome sequence of the formaldehyde-resistant fungus Byssochlamys spectabilis No. 5 (anamorph Paecilomyces variotii No. 5) (NBRC109023).</title>
        <authorList>
            <person name="Oka T."/>
            <person name="Ekino K."/>
            <person name="Fukuda K."/>
            <person name="Nomura Y."/>
        </authorList>
    </citation>
    <scope>NUCLEOTIDE SEQUENCE [LARGE SCALE GENOMIC DNA]</scope>
    <source>
        <strain evidence="9">No. 5 / NBRC 109023</strain>
    </source>
</reference>
<feature type="domain" description="Gfo/Idh/MocA-like oxidoreductase N-terminal" evidence="6">
    <location>
        <begin position="8"/>
        <end position="134"/>
    </location>
</feature>
<evidence type="ECO:0000256" key="1">
    <source>
        <dbReference type="ARBA" id="ARBA00010928"/>
    </source>
</evidence>
<comment type="similarity">
    <text evidence="1">Belongs to the Gfo/Idh/MocA family.</text>
</comment>
<dbReference type="OrthoDB" id="2129491at2759"/>
<evidence type="ECO:0000313" key="8">
    <source>
        <dbReference type="EMBL" id="GAD97322.1"/>
    </source>
</evidence>
<evidence type="ECO:0000259" key="6">
    <source>
        <dbReference type="Pfam" id="PF01408"/>
    </source>
</evidence>
<organism evidence="8 9">
    <name type="scientific">Byssochlamys spectabilis (strain No. 5 / NBRC 109023)</name>
    <name type="common">Paecilomyces variotii</name>
    <dbReference type="NCBI Taxonomy" id="1356009"/>
    <lineage>
        <taxon>Eukaryota</taxon>
        <taxon>Fungi</taxon>
        <taxon>Dikarya</taxon>
        <taxon>Ascomycota</taxon>
        <taxon>Pezizomycotina</taxon>
        <taxon>Eurotiomycetes</taxon>
        <taxon>Eurotiomycetidae</taxon>
        <taxon>Eurotiales</taxon>
        <taxon>Thermoascaceae</taxon>
        <taxon>Paecilomyces</taxon>
    </lineage>
</organism>